<evidence type="ECO:0000313" key="2">
    <source>
        <dbReference type="Proteomes" id="UP000784294"/>
    </source>
</evidence>
<protein>
    <submittedName>
        <fullName evidence="1">Uncharacterized protein</fullName>
    </submittedName>
</protein>
<evidence type="ECO:0000313" key="1">
    <source>
        <dbReference type="EMBL" id="VEL18044.1"/>
    </source>
</evidence>
<accession>A0A3S5CLD7</accession>
<reference evidence="1" key="1">
    <citation type="submission" date="2018-11" db="EMBL/GenBank/DDBJ databases">
        <authorList>
            <consortium name="Pathogen Informatics"/>
        </authorList>
    </citation>
    <scope>NUCLEOTIDE SEQUENCE</scope>
</reference>
<organism evidence="1 2">
    <name type="scientific">Protopolystoma xenopodis</name>
    <dbReference type="NCBI Taxonomy" id="117903"/>
    <lineage>
        <taxon>Eukaryota</taxon>
        <taxon>Metazoa</taxon>
        <taxon>Spiralia</taxon>
        <taxon>Lophotrochozoa</taxon>
        <taxon>Platyhelminthes</taxon>
        <taxon>Monogenea</taxon>
        <taxon>Polyopisthocotylea</taxon>
        <taxon>Polystomatidea</taxon>
        <taxon>Polystomatidae</taxon>
        <taxon>Protopolystoma</taxon>
    </lineage>
</organism>
<gene>
    <name evidence="1" type="ORF">PXEA_LOCUS11484</name>
</gene>
<dbReference type="OrthoDB" id="48130at2759"/>
<dbReference type="EMBL" id="CAAALY010035375">
    <property type="protein sequence ID" value="VEL18044.1"/>
    <property type="molecule type" value="Genomic_DNA"/>
</dbReference>
<proteinExistence type="predicted"/>
<keyword evidence="2" id="KW-1185">Reference proteome</keyword>
<dbReference type="AlphaFoldDB" id="A0A3S5CLD7"/>
<name>A0A3S5CLD7_9PLAT</name>
<comment type="caution">
    <text evidence="1">The sequence shown here is derived from an EMBL/GenBank/DDBJ whole genome shotgun (WGS) entry which is preliminary data.</text>
</comment>
<sequence>MVSRAVNRLDNTVRGRRKRGGQLLDVFCNVIGYAVCDRGVRHPLYCGLQGRLLEVNRRLAWHTSGVPKG</sequence>
<dbReference type="Proteomes" id="UP000784294">
    <property type="component" value="Unassembled WGS sequence"/>
</dbReference>